<evidence type="ECO:0000313" key="2">
    <source>
        <dbReference type="EMBL" id="EER12164.1"/>
    </source>
</evidence>
<feature type="region of interest" description="Disordered" evidence="1">
    <location>
        <begin position="324"/>
        <end position="378"/>
    </location>
</feature>
<evidence type="ECO:0000256" key="1">
    <source>
        <dbReference type="SAM" id="MobiDB-lite"/>
    </source>
</evidence>
<evidence type="ECO:0000313" key="3">
    <source>
        <dbReference type="Proteomes" id="UP000007800"/>
    </source>
</evidence>
<dbReference type="InParanoid" id="C5KTI5"/>
<feature type="compositionally biased region" description="Basic and acidic residues" evidence="1">
    <location>
        <begin position="286"/>
        <end position="301"/>
    </location>
</feature>
<dbReference type="GeneID" id="9061242"/>
<dbReference type="PANTHER" id="PTHR37935">
    <property type="entry name" value="CHROMOSOME UNDETERMINED SCAFFOLD_14, WHOLE GENOME SHOTGUN SEQUENCE"/>
    <property type="match status" value="1"/>
</dbReference>
<sequence>MAGFDESVVIPTICIGPFTSATTSSWPSWLLSVCLVAESSNLIICQVGTQGASVVRETISNKDLQDAAEATVRRMLEQILADESLRGVAGGWLMQLLNGMQNDIGDLMAKVIRLNAVQQAAKDLVAGLCKDPYIIQQVSSLVVSTIYMQVVQDAAAKWTGDLVIRPDVQEKLNQTTSDTLRSQMVYDTVQEVAIRVTQGVINDPATSEVLKERLTEVAADKELQAALSDSAWRVVSRSLNPFAKHPEITNGRDQSAEVIEDEEKDAVPSVEQATAIPSAESVNEPRASEEERITPEVHNEENVPSVEESPQVDATWKMLVVGDEGVGGGGGGLTTPVGEASVEPSEEQTPQEATPPQTLESDLDSQHRESVPSEEAAEVEVPFEVVEVEVPFSMSDADVETSAKPSVDATPEATSRPLPDMLIATAQKVRESYRKYRDRVREAKDTLMTRWRMRRKAREDDSERRLFSGALRRLSGEGEEEATKGDDQSSMQQQTADEGIPDREEPTICTADLAESTSIRSTPEESEVVVDTAREELATTAAGGTAFDKTGEETGDAARMEEPTTVGADGMSSTALDSVEVVAEITPDECATGTSAKQDDADSVDADSASTVEVPPPVDNGAAKTAVQQPGESYSSEQEGISMTSDEGTTTQQPSVTVLAVDDDLSTTSVASPEAKTVESVSEEFMEIGDPTGASISVVEDTHPIDEVLHRELPIKLNKKIQKLSVSATLMRPRWFTVITI</sequence>
<accession>C5KTI5</accession>
<dbReference type="PANTHER" id="PTHR37935:SF1">
    <property type="entry name" value="CHROMOSOME UNDETERMINED SCAFFOLD_14, WHOLE GENOME SHOTGUN SEQUENCE"/>
    <property type="match status" value="1"/>
</dbReference>
<dbReference type="Proteomes" id="UP000007800">
    <property type="component" value="Unassembled WGS sequence"/>
</dbReference>
<reference evidence="2 3" key="1">
    <citation type="submission" date="2008-07" db="EMBL/GenBank/DDBJ databases">
        <authorList>
            <person name="El-Sayed N."/>
            <person name="Caler E."/>
            <person name="Inman J."/>
            <person name="Amedeo P."/>
            <person name="Hass B."/>
            <person name="Wortman J."/>
        </authorList>
    </citation>
    <scope>NUCLEOTIDE SEQUENCE [LARGE SCALE GENOMIC DNA]</scope>
    <source>
        <strain evidence="3">ATCC 50983 / TXsc</strain>
    </source>
</reference>
<dbReference type="EMBL" id="GG676169">
    <property type="protein sequence ID" value="EER12164.1"/>
    <property type="molecule type" value="Genomic_DNA"/>
</dbReference>
<protein>
    <submittedName>
        <fullName evidence="2">Uncharacterized protein</fullName>
    </submittedName>
</protein>
<feature type="compositionally biased region" description="Polar residues" evidence="1">
    <location>
        <begin position="626"/>
        <end position="653"/>
    </location>
</feature>
<proteinExistence type="predicted"/>
<feature type="region of interest" description="Disordered" evidence="1">
    <location>
        <begin position="396"/>
        <end position="415"/>
    </location>
</feature>
<feature type="region of interest" description="Disordered" evidence="1">
    <location>
        <begin position="260"/>
        <end position="311"/>
    </location>
</feature>
<keyword evidence="3" id="KW-1185">Reference proteome</keyword>
<gene>
    <name evidence="2" type="ORF">Pmar_PMAR016564</name>
</gene>
<dbReference type="OrthoDB" id="448643at2759"/>
<feature type="region of interest" description="Disordered" evidence="1">
    <location>
        <begin position="586"/>
        <end position="653"/>
    </location>
</feature>
<dbReference type="RefSeq" id="XP_002780369.1">
    <property type="nucleotide sequence ID" value="XM_002780323.1"/>
</dbReference>
<name>C5KTI5_PERM5</name>
<feature type="compositionally biased region" description="Gly residues" evidence="1">
    <location>
        <begin position="324"/>
        <end position="333"/>
    </location>
</feature>
<feature type="compositionally biased region" description="Polar residues" evidence="1">
    <location>
        <begin position="347"/>
        <end position="360"/>
    </location>
</feature>
<organism evidence="3">
    <name type="scientific">Perkinsus marinus (strain ATCC 50983 / TXsc)</name>
    <dbReference type="NCBI Taxonomy" id="423536"/>
    <lineage>
        <taxon>Eukaryota</taxon>
        <taxon>Sar</taxon>
        <taxon>Alveolata</taxon>
        <taxon>Perkinsozoa</taxon>
        <taxon>Perkinsea</taxon>
        <taxon>Perkinsida</taxon>
        <taxon>Perkinsidae</taxon>
        <taxon>Perkinsus</taxon>
    </lineage>
</organism>
<feature type="region of interest" description="Disordered" evidence="1">
    <location>
        <begin position="469"/>
        <end position="530"/>
    </location>
</feature>
<dbReference type="AlphaFoldDB" id="C5KTI5"/>